<comment type="caution">
    <text evidence="3">The sequence shown here is derived from an EMBL/GenBank/DDBJ whole genome shotgun (WGS) entry which is preliminary data.</text>
</comment>
<accession>A0A9Q3B801</accession>
<reference evidence="3" key="1">
    <citation type="submission" date="2021-03" db="EMBL/GenBank/DDBJ databases">
        <title>Draft genome sequence of rust myrtle Austropuccinia psidii MF-1, a brazilian biotype.</title>
        <authorList>
            <person name="Quecine M.C."/>
            <person name="Pachon D.M.R."/>
            <person name="Bonatelli M.L."/>
            <person name="Correr F.H."/>
            <person name="Franceschini L.M."/>
            <person name="Leite T.F."/>
            <person name="Margarido G.R.A."/>
            <person name="Almeida C.A."/>
            <person name="Ferrarezi J.A."/>
            <person name="Labate C.A."/>
        </authorList>
    </citation>
    <scope>NUCLEOTIDE SEQUENCE</scope>
    <source>
        <strain evidence="3">MF-1</strain>
    </source>
</reference>
<dbReference type="GO" id="GO:0005634">
    <property type="term" value="C:nucleus"/>
    <property type="evidence" value="ECO:0007669"/>
    <property type="project" value="UniProtKB-ARBA"/>
</dbReference>
<dbReference type="InterPro" id="IPR050951">
    <property type="entry name" value="Retrovirus_Pol_polyprotein"/>
</dbReference>
<keyword evidence="4" id="KW-1185">Reference proteome</keyword>
<evidence type="ECO:0000256" key="1">
    <source>
        <dbReference type="ARBA" id="ARBA00022884"/>
    </source>
</evidence>
<feature type="domain" description="Integrase catalytic" evidence="2">
    <location>
        <begin position="1"/>
        <end position="162"/>
    </location>
</feature>
<dbReference type="GO" id="GO:0015074">
    <property type="term" value="P:DNA integration"/>
    <property type="evidence" value="ECO:0007669"/>
    <property type="project" value="InterPro"/>
</dbReference>
<dbReference type="PANTHER" id="PTHR37984:SF5">
    <property type="entry name" value="PROTEIN NYNRIN-LIKE"/>
    <property type="match status" value="1"/>
</dbReference>
<dbReference type="InterPro" id="IPR012337">
    <property type="entry name" value="RNaseH-like_sf"/>
</dbReference>
<dbReference type="InterPro" id="IPR036397">
    <property type="entry name" value="RNaseH_sf"/>
</dbReference>
<name>A0A9Q3B801_9BASI</name>
<dbReference type="SUPFAM" id="SSF53098">
    <property type="entry name" value="Ribonuclease H-like"/>
    <property type="match status" value="1"/>
</dbReference>
<protein>
    <recommendedName>
        <fullName evidence="2">Integrase catalytic domain-containing protein</fullName>
    </recommendedName>
</protein>
<gene>
    <name evidence="3" type="ORF">O181_000129</name>
</gene>
<dbReference type="PANTHER" id="PTHR37984">
    <property type="entry name" value="PROTEIN CBG26694"/>
    <property type="match status" value="1"/>
</dbReference>
<sequence>MDWVSRAPTSGERIYSSCLVILDRYRKTPIFLPFHKDDNSMDTALFILNRAISHKGLFENIIIDRGPNFTYSLWTNIHGLFGKKLLFSTEYHPQTDGLAERVIKTLEEKIRIFSLPYKKSIHSSTGHISVTLEKGWNSRLPENTLRKDLIDIHPTASSFKITFYKVKNHAKQSMNDAFDYEKQKWKKSHKVPDFKVGDLALVSTLNFKNIKVPKSIKDSYVGPFAIVALHGTNGVKVEMSGVCGT</sequence>
<keyword evidence="1" id="KW-0694">RNA-binding</keyword>
<dbReference type="AlphaFoldDB" id="A0A9Q3B801"/>
<evidence type="ECO:0000259" key="2">
    <source>
        <dbReference type="PROSITE" id="PS50994"/>
    </source>
</evidence>
<dbReference type="PROSITE" id="PS50994">
    <property type="entry name" value="INTEGRASE"/>
    <property type="match status" value="1"/>
</dbReference>
<dbReference type="Gene3D" id="3.30.420.10">
    <property type="entry name" value="Ribonuclease H-like superfamily/Ribonuclease H"/>
    <property type="match status" value="1"/>
</dbReference>
<proteinExistence type="predicted"/>
<organism evidence="3 4">
    <name type="scientific">Austropuccinia psidii MF-1</name>
    <dbReference type="NCBI Taxonomy" id="1389203"/>
    <lineage>
        <taxon>Eukaryota</taxon>
        <taxon>Fungi</taxon>
        <taxon>Dikarya</taxon>
        <taxon>Basidiomycota</taxon>
        <taxon>Pucciniomycotina</taxon>
        <taxon>Pucciniomycetes</taxon>
        <taxon>Pucciniales</taxon>
        <taxon>Sphaerophragmiaceae</taxon>
        <taxon>Austropuccinia</taxon>
    </lineage>
</organism>
<dbReference type="GO" id="GO:0003723">
    <property type="term" value="F:RNA binding"/>
    <property type="evidence" value="ECO:0007669"/>
    <property type="project" value="UniProtKB-KW"/>
</dbReference>
<dbReference type="InterPro" id="IPR001584">
    <property type="entry name" value="Integrase_cat-core"/>
</dbReference>
<dbReference type="EMBL" id="AVOT02000012">
    <property type="protein sequence ID" value="MBW0460414.1"/>
    <property type="molecule type" value="Genomic_DNA"/>
</dbReference>
<evidence type="ECO:0000313" key="3">
    <source>
        <dbReference type="EMBL" id="MBW0460414.1"/>
    </source>
</evidence>
<dbReference type="Proteomes" id="UP000765509">
    <property type="component" value="Unassembled WGS sequence"/>
</dbReference>
<evidence type="ECO:0000313" key="4">
    <source>
        <dbReference type="Proteomes" id="UP000765509"/>
    </source>
</evidence>